<dbReference type="AlphaFoldDB" id="A0A916Y1Q2"/>
<dbReference type="EMBL" id="BMFG01000006">
    <property type="protein sequence ID" value="GGD27171.1"/>
    <property type="molecule type" value="Genomic_DNA"/>
</dbReference>
<keyword evidence="2" id="KW-1185">Reference proteome</keyword>
<proteinExistence type="predicted"/>
<sequence>MERTTIFPKDISIILGRSERYGRDLIQKIKKFSNKSEHQYVTIVEFCVYCGLDSEEIKRMINKRR</sequence>
<dbReference type="Proteomes" id="UP000625735">
    <property type="component" value="Unassembled WGS sequence"/>
</dbReference>
<protein>
    <submittedName>
        <fullName evidence="1">Uncharacterized protein</fullName>
    </submittedName>
</protein>
<organism evidence="1 2">
    <name type="scientific">Flavobacterium orientale</name>
    <dbReference type="NCBI Taxonomy" id="1756020"/>
    <lineage>
        <taxon>Bacteria</taxon>
        <taxon>Pseudomonadati</taxon>
        <taxon>Bacteroidota</taxon>
        <taxon>Flavobacteriia</taxon>
        <taxon>Flavobacteriales</taxon>
        <taxon>Flavobacteriaceae</taxon>
        <taxon>Flavobacterium</taxon>
    </lineage>
</organism>
<reference evidence="1" key="2">
    <citation type="submission" date="2020-09" db="EMBL/GenBank/DDBJ databases">
        <authorList>
            <person name="Sun Q."/>
            <person name="Zhou Y."/>
        </authorList>
    </citation>
    <scope>NUCLEOTIDE SEQUENCE</scope>
    <source>
        <strain evidence="1">CGMCC 1.12506</strain>
    </source>
</reference>
<gene>
    <name evidence="1" type="ORF">GCM10011343_16760</name>
</gene>
<dbReference type="RefSeq" id="WP_188362117.1">
    <property type="nucleotide sequence ID" value="NZ_BMFG01000006.1"/>
</dbReference>
<name>A0A916Y1Q2_9FLAO</name>
<comment type="caution">
    <text evidence="1">The sequence shown here is derived from an EMBL/GenBank/DDBJ whole genome shotgun (WGS) entry which is preliminary data.</text>
</comment>
<evidence type="ECO:0000313" key="1">
    <source>
        <dbReference type="EMBL" id="GGD27171.1"/>
    </source>
</evidence>
<reference evidence="1" key="1">
    <citation type="journal article" date="2014" name="Int. J. Syst. Evol. Microbiol.">
        <title>Complete genome sequence of Corynebacterium casei LMG S-19264T (=DSM 44701T), isolated from a smear-ripened cheese.</title>
        <authorList>
            <consortium name="US DOE Joint Genome Institute (JGI-PGF)"/>
            <person name="Walter F."/>
            <person name="Albersmeier A."/>
            <person name="Kalinowski J."/>
            <person name="Ruckert C."/>
        </authorList>
    </citation>
    <scope>NUCLEOTIDE SEQUENCE</scope>
    <source>
        <strain evidence="1">CGMCC 1.12506</strain>
    </source>
</reference>
<accession>A0A916Y1Q2</accession>
<evidence type="ECO:0000313" key="2">
    <source>
        <dbReference type="Proteomes" id="UP000625735"/>
    </source>
</evidence>